<protein>
    <submittedName>
        <fullName evidence="2">Alpha/beta fold hydrolase</fullName>
    </submittedName>
</protein>
<sequence>MSDGNDLSYFTSSDGPLAYRDTGGDGAPVVLLHAGFVDHTLWDEQLPVLAREFRVIAPDARGHGRSANANGPFRQTDDLAGLLRHLDLGPSVLVGISMGAAIAVATALEHPDLVRALVITGGGGDEREFTEPWARQAQAVQYQALARGDIAGWQDACDAWVHGPFRPREAVRPEIYARLRAMQLRTIAKHAPGEPDFHVPVEGLDARAGRIGVSVLALNGALDAPELVAIAETVARAAPLGRTAVIDDAAHFPNLEQPEEYSRIVRDFVHSLGSVHSVG</sequence>
<keyword evidence="2" id="KW-0378">Hydrolase</keyword>
<dbReference type="PRINTS" id="PR00111">
    <property type="entry name" value="ABHYDROLASE"/>
</dbReference>
<evidence type="ECO:0000313" key="2">
    <source>
        <dbReference type="EMBL" id="MFC5907645.1"/>
    </source>
</evidence>
<dbReference type="PANTHER" id="PTHR43194">
    <property type="entry name" value="HYDROLASE ALPHA/BETA FOLD FAMILY"/>
    <property type="match status" value="1"/>
</dbReference>
<keyword evidence="3" id="KW-1185">Reference proteome</keyword>
<evidence type="ECO:0000259" key="1">
    <source>
        <dbReference type="Pfam" id="PF12697"/>
    </source>
</evidence>
<dbReference type="InterPro" id="IPR000639">
    <property type="entry name" value="Epox_hydrolase-like"/>
</dbReference>
<dbReference type="EMBL" id="JBHSQJ010000038">
    <property type="protein sequence ID" value="MFC5907645.1"/>
    <property type="molecule type" value="Genomic_DNA"/>
</dbReference>
<dbReference type="PANTHER" id="PTHR43194:SF2">
    <property type="entry name" value="PEROXISOMAL MEMBRANE PROTEIN LPX1"/>
    <property type="match status" value="1"/>
</dbReference>
<dbReference type="GO" id="GO:0016787">
    <property type="term" value="F:hydrolase activity"/>
    <property type="evidence" value="ECO:0007669"/>
    <property type="project" value="UniProtKB-KW"/>
</dbReference>
<feature type="domain" description="AB hydrolase-1" evidence="1">
    <location>
        <begin position="29"/>
        <end position="262"/>
    </location>
</feature>
<name>A0ABW1G107_9ACTN</name>
<dbReference type="InterPro" id="IPR029058">
    <property type="entry name" value="AB_hydrolase_fold"/>
</dbReference>
<dbReference type="Pfam" id="PF12697">
    <property type="entry name" value="Abhydrolase_6"/>
    <property type="match status" value="1"/>
</dbReference>
<dbReference type="SUPFAM" id="SSF53474">
    <property type="entry name" value="alpha/beta-Hydrolases"/>
    <property type="match status" value="1"/>
</dbReference>
<dbReference type="RefSeq" id="WP_380582276.1">
    <property type="nucleotide sequence ID" value="NZ_JBHSQJ010000038.1"/>
</dbReference>
<dbReference type="InterPro" id="IPR050228">
    <property type="entry name" value="Carboxylesterase_BioH"/>
</dbReference>
<accession>A0ABW1G107</accession>
<dbReference type="Gene3D" id="3.40.50.1820">
    <property type="entry name" value="alpha/beta hydrolase"/>
    <property type="match status" value="1"/>
</dbReference>
<gene>
    <name evidence="2" type="ORF">ACFP3V_10475</name>
</gene>
<dbReference type="Proteomes" id="UP001596174">
    <property type="component" value="Unassembled WGS sequence"/>
</dbReference>
<comment type="caution">
    <text evidence="2">The sequence shown here is derived from an EMBL/GenBank/DDBJ whole genome shotgun (WGS) entry which is preliminary data.</text>
</comment>
<evidence type="ECO:0000313" key="3">
    <source>
        <dbReference type="Proteomes" id="UP001596174"/>
    </source>
</evidence>
<reference evidence="3" key="1">
    <citation type="journal article" date="2019" name="Int. J. Syst. Evol. Microbiol.">
        <title>The Global Catalogue of Microorganisms (GCM) 10K type strain sequencing project: providing services to taxonomists for standard genome sequencing and annotation.</title>
        <authorList>
            <consortium name="The Broad Institute Genomics Platform"/>
            <consortium name="The Broad Institute Genome Sequencing Center for Infectious Disease"/>
            <person name="Wu L."/>
            <person name="Ma J."/>
        </authorList>
    </citation>
    <scope>NUCLEOTIDE SEQUENCE [LARGE SCALE GENOMIC DNA]</scope>
    <source>
        <strain evidence="3">JCM 4816</strain>
    </source>
</reference>
<organism evidence="2 3">
    <name type="scientific">Streptacidiphilus monticola</name>
    <dbReference type="NCBI Taxonomy" id="2161674"/>
    <lineage>
        <taxon>Bacteria</taxon>
        <taxon>Bacillati</taxon>
        <taxon>Actinomycetota</taxon>
        <taxon>Actinomycetes</taxon>
        <taxon>Kitasatosporales</taxon>
        <taxon>Streptomycetaceae</taxon>
        <taxon>Streptacidiphilus</taxon>
    </lineage>
</organism>
<dbReference type="PRINTS" id="PR00412">
    <property type="entry name" value="EPOXHYDRLASE"/>
</dbReference>
<dbReference type="InterPro" id="IPR000073">
    <property type="entry name" value="AB_hydrolase_1"/>
</dbReference>
<proteinExistence type="predicted"/>